<dbReference type="EMBL" id="CAMXCT020002558">
    <property type="protein sequence ID" value="CAL1152306.1"/>
    <property type="molecule type" value="Genomic_DNA"/>
</dbReference>
<sequence>MLPSVQSEVFCGAVHSALWHDLPPSTRDWEETAVKLQKLGFRSYLLVISWRFLQGVGEFSEGLKYYVDAVESLLQHGLEPVLVLDFNVPQQTCQDFQSPLPAQLAQVMDAFIPHVRCWFTLLEHSRNHPGKSPEVKRRWHSEHSDPFHCARLGDAAAQLALAQQGVALGVLLAIDWLEPGDAGDGGMAKELTERIMRRQMASFCWENSEKSNGTNGGHGNNGSMSSMSLGYGNKADVKSPFRDRSIMILPRYAGHIHVLAPRDVKISDMSSLDFKTLKKMVKWFREEAGLADDAAIHIIASIHTPVSQIFHGIQHIHHMNERLGIEGIPQSFAGFWIDEENAMNAMSIDARPKLPQSFQTSSPFEVMEEIRRLFSTSGDLGASGASTLSFLVALSALEHLGDLDDQTISRISAAIKGSVGTDGMHGTHGTDGVPPVATSQTASPASPASRQAKWDRTLSGAVNFRRKKSRDFATLAEMEMEIMDPTGHPTPQTQTQQICDLAAQIFLSWRRKMRGSLESEMMCFCGHPDHPDHPDPGRLHIPSILASLEAVLLLSQVQLPELRFCQKACLALRAAKESSTRSLPPLQPLPLQPSAKPAQSQSNDVEAAGLAALFVSWSLHGATENGALRWPNGWSPIGFLVG</sequence>
<keyword evidence="4" id="KW-1185">Reference proteome</keyword>
<feature type="region of interest" description="Disordered" evidence="1">
    <location>
        <begin position="581"/>
        <end position="602"/>
    </location>
</feature>
<evidence type="ECO:0000313" key="3">
    <source>
        <dbReference type="EMBL" id="CAL1152306.1"/>
    </source>
</evidence>
<dbReference type="Gene3D" id="3.20.20.80">
    <property type="entry name" value="Glycosidases"/>
    <property type="match status" value="1"/>
</dbReference>
<reference evidence="2" key="1">
    <citation type="submission" date="2022-10" db="EMBL/GenBank/DDBJ databases">
        <authorList>
            <person name="Chen Y."/>
            <person name="Dougan E. K."/>
            <person name="Chan C."/>
            <person name="Rhodes N."/>
            <person name="Thang M."/>
        </authorList>
    </citation>
    <scope>NUCLEOTIDE SEQUENCE</scope>
</reference>
<dbReference type="Proteomes" id="UP001152797">
    <property type="component" value="Unassembled WGS sequence"/>
</dbReference>
<dbReference type="InterPro" id="IPR017853">
    <property type="entry name" value="GH"/>
</dbReference>
<feature type="region of interest" description="Disordered" evidence="1">
    <location>
        <begin position="420"/>
        <end position="454"/>
    </location>
</feature>
<dbReference type="AlphaFoldDB" id="A0A9P1G470"/>
<evidence type="ECO:0000256" key="1">
    <source>
        <dbReference type="SAM" id="MobiDB-lite"/>
    </source>
</evidence>
<evidence type="ECO:0000313" key="2">
    <source>
        <dbReference type="EMBL" id="CAI3998931.1"/>
    </source>
</evidence>
<protein>
    <submittedName>
        <fullName evidence="2">Uncharacterized protein</fullName>
    </submittedName>
</protein>
<reference evidence="3" key="2">
    <citation type="submission" date="2024-04" db="EMBL/GenBank/DDBJ databases">
        <authorList>
            <person name="Chen Y."/>
            <person name="Shah S."/>
            <person name="Dougan E. K."/>
            <person name="Thang M."/>
            <person name="Chan C."/>
        </authorList>
    </citation>
    <scope>NUCLEOTIDE SEQUENCE [LARGE SCALE GENOMIC DNA]</scope>
</reference>
<feature type="compositionally biased region" description="Low complexity" evidence="1">
    <location>
        <begin position="430"/>
        <end position="449"/>
    </location>
</feature>
<proteinExistence type="predicted"/>
<comment type="caution">
    <text evidence="2">The sequence shown here is derived from an EMBL/GenBank/DDBJ whole genome shotgun (WGS) entry which is preliminary data.</text>
</comment>
<organism evidence="2">
    <name type="scientific">Cladocopium goreaui</name>
    <dbReference type="NCBI Taxonomy" id="2562237"/>
    <lineage>
        <taxon>Eukaryota</taxon>
        <taxon>Sar</taxon>
        <taxon>Alveolata</taxon>
        <taxon>Dinophyceae</taxon>
        <taxon>Suessiales</taxon>
        <taxon>Symbiodiniaceae</taxon>
        <taxon>Cladocopium</taxon>
    </lineage>
</organism>
<evidence type="ECO:0000313" key="4">
    <source>
        <dbReference type="Proteomes" id="UP001152797"/>
    </source>
</evidence>
<gene>
    <name evidence="2" type="ORF">C1SCF055_LOCUS25189</name>
</gene>
<dbReference type="EMBL" id="CAMXCT010002558">
    <property type="protein sequence ID" value="CAI3998931.1"/>
    <property type="molecule type" value="Genomic_DNA"/>
</dbReference>
<feature type="region of interest" description="Disordered" evidence="1">
    <location>
        <begin position="207"/>
        <end position="227"/>
    </location>
</feature>
<dbReference type="SUPFAM" id="SSF51445">
    <property type="entry name" value="(Trans)glycosidases"/>
    <property type="match status" value="1"/>
</dbReference>
<accession>A0A9P1G470</accession>
<name>A0A9P1G470_9DINO</name>
<dbReference type="EMBL" id="CAMXCT030002558">
    <property type="protein sequence ID" value="CAL4786243.1"/>
    <property type="molecule type" value="Genomic_DNA"/>
</dbReference>